<evidence type="ECO:0000313" key="3">
    <source>
        <dbReference type="Proteomes" id="UP000289228"/>
    </source>
</evidence>
<feature type="domain" description="Histidine kinase/HSP90-like ATPase" evidence="1">
    <location>
        <begin position="19"/>
        <end position="105"/>
    </location>
</feature>
<dbReference type="InterPro" id="IPR036890">
    <property type="entry name" value="HATPase_C_sf"/>
</dbReference>
<dbReference type="Pfam" id="PF13581">
    <property type="entry name" value="HATPase_c_2"/>
    <property type="match status" value="1"/>
</dbReference>
<keyword evidence="2" id="KW-0418">Kinase</keyword>
<sequence>MCRDALGTMLERFRLTEIRGGFGERLADDLPVILTELVTNAQRYGGDAFPAGSFTLFHPGRWLHLTVHDKNPYKPWRETLAAQKGDADWSAESGRGLRVVQRLAEGHLGRLEWHADGDKAAPGKVAHVSMLLPNLTWAHTYRCPWTGAERLP</sequence>
<evidence type="ECO:0000259" key="1">
    <source>
        <dbReference type="Pfam" id="PF13581"/>
    </source>
</evidence>
<dbReference type="SUPFAM" id="SSF55874">
    <property type="entry name" value="ATPase domain of HSP90 chaperone/DNA topoisomerase II/histidine kinase"/>
    <property type="match status" value="1"/>
</dbReference>
<protein>
    <submittedName>
        <fullName evidence="2">Histidine kinase</fullName>
    </submittedName>
</protein>
<dbReference type="Proteomes" id="UP000289228">
    <property type="component" value="Segment"/>
</dbReference>
<name>A0A411CYP4_9CAUD</name>
<organism evidence="2 3">
    <name type="scientific">Streptomyces phage Shawty</name>
    <dbReference type="NCBI Taxonomy" id="2510521"/>
    <lineage>
        <taxon>Viruses</taxon>
        <taxon>Duplodnaviria</taxon>
        <taxon>Heunggongvirae</taxon>
        <taxon>Uroviricota</taxon>
        <taxon>Caudoviricetes</taxon>
        <taxon>Colingsworthviridae</taxon>
        <taxon>Lomovskayavirus</taxon>
        <taxon>Lomovskayavirus shawty</taxon>
    </lineage>
</organism>
<keyword evidence="3" id="KW-1185">Reference proteome</keyword>
<dbReference type="Gene3D" id="3.30.565.10">
    <property type="entry name" value="Histidine kinase-like ATPase, C-terminal domain"/>
    <property type="match status" value="1"/>
</dbReference>
<dbReference type="EMBL" id="MK433266">
    <property type="protein sequence ID" value="QAY26976.1"/>
    <property type="molecule type" value="Genomic_DNA"/>
</dbReference>
<gene>
    <name evidence="2" type="primary">53</name>
    <name evidence="2" type="ORF">SEA_SHAWTY_53</name>
</gene>
<keyword evidence="2" id="KW-0808">Transferase</keyword>
<dbReference type="GO" id="GO:0016301">
    <property type="term" value="F:kinase activity"/>
    <property type="evidence" value="ECO:0007669"/>
    <property type="project" value="UniProtKB-KW"/>
</dbReference>
<dbReference type="CDD" id="cd16936">
    <property type="entry name" value="HATPase_RsbW-like"/>
    <property type="match status" value="1"/>
</dbReference>
<dbReference type="InterPro" id="IPR003594">
    <property type="entry name" value="HATPase_dom"/>
</dbReference>
<reference evidence="2 3" key="1">
    <citation type="submission" date="2019-01" db="EMBL/GenBank/DDBJ databases">
        <authorList>
            <person name="Sharon T."/>
            <person name="Marcella E.L."/>
            <person name="Lynley F.A."/>
            <person name="Shelly T."/>
            <person name="Kanika K."/>
            <person name="Kit P."/>
            <person name="Joe P."/>
            <person name="Garlena R.A."/>
            <person name="Russell D.A."/>
            <person name="Pope W.H."/>
            <person name="Jacobs-Sera D."/>
            <person name="Hatfull G.F."/>
        </authorList>
    </citation>
    <scope>NUCLEOTIDE SEQUENCE [LARGE SCALE GENOMIC DNA]</scope>
</reference>
<evidence type="ECO:0000313" key="2">
    <source>
        <dbReference type="EMBL" id="QAY26976.1"/>
    </source>
</evidence>
<accession>A0A411CYP4</accession>
<proteinExistence type="predicted"/>